<dbReference type="Proteomes" id="UP000257109">
    <property type="component" value="Unassembled WGS sequence"/>
</dbReference>
<dbReference type="InterPro" id="IPR051320">
    <property type="entry name" value="Viral_Replic_Matur_Polypro"/>
</dbReference>
<dbReference type="Gene3D" id="3.10.10.10">
    <property type="entry name" value="HIV Type 1 Reverse Transcriptase, subunit A, domain 1"/>
    <property type="match status" value="1"/>
</dbReference>
<dbReference type="InterPro" id="IPR000477">
    <property type="entry name" value="RT_dom"/>
</dbReference>
<evidence type="ECO:0000259" key="1">
    <source>
        <dbReference type="Pfam" id="PF00078"/>
    </source>
</evidence>
<feature type="domain" description="Reverse transcriptase" evidence="1">
    <location>
        <begin position="7"/>
        <end position="101"/>
    </location>
</feature>
<dbReference type="CDD" id="cd01647">
    <property type="entry name" value="RT_LTR"/>
    <property type="match status" value="1"/>
</dbReference>
<dbReference type="InterPro" id="IPR043502">
    <property type="entry name" value="DNA/RNA_pol_sf"/>
</dbReference>
<feature type="non-terminal residue" evidence="2">
    <location>
        <position position="1"/>
    </location>
</feature>
<dbReference type="SUPFAM" id="SSF56672">
    <property type="entry name" value="DNA/RNA polymerases"/>
    <property type="match status" value="1"/>
</dbReference>
<dbReference type="PANTHER" id="PTHR33064">
    <property type="entry name" value="POL PROTEIN"/>
    <property type="match status" value="1"/>
</dbReference>
<reference evidence="2" key="1">
    <citation type="submission" date="2018-05" db="EMBL/GenBank/DDBJ databases">
        <title>Draft genome of Mucuna pruriens seed.</title>
        <authorList>
            <person name="Nnadi N.E."/>
            <person name="Vos R."/>
            <person name="Hasami M.H."/>
            <person name="Devisetty U.K."/>
            <person name="Aguiy J.C."/>
        </authorList>
    </citation>
    <scope>NUCLEOTIDE SEQUENCE [LARGE SCALE GENOMIC DNA]</scope>
    <source>
        <strain evidence="2">JCA_2017</strain>
    </source>
</reference>
<dbReference type="AlphaFoldDB" id="A0A371HKK0"/>
<gene>
    <name evidence="2" type="primary">pol</name>
    <name evidence="2" type="ORF">CR513_13104</name>
</gene>
<comment type="caution">
    <text evidence="2">The sequence shown here is derived from an EMBL/GenBank/DDBJ whole genome shotgun (WGS) entry which is preliminary data.</text>
</comment>
<dbReference type="PANTHER" id="PTHR33064:SF37">
    <property type="entry name" value="RIBONUCLEASE H"/>
    <property type="match status" value="1"/>
</dbReference>
<accession>A0A371HKK0</accession>
<organism evidence="2 3">
    <name type="scientific">Mucuna pruriens</name>
    <name type="common">Velvet bean</name>
    <name type="synonym">Dolichos pruriens</name>
    <dbReference type="NCBI Taxonomy" id="157652"/>
    <lineage>
        <taxon>Eukaryota</taxon>
        <taxon>Viridiplantae</taxon>
        <taxon>Streptophyta</taxon>
        <taxon>Embryophyta</taxon>
        <taxon>Tracheophyta</taxon>
        <taxon>Spermatophyta</taxon>
        <taxon>Magnoliopsida</taxon>
        <taxon>eudicotyledons</taxon>
        <taxon>Gunneridae</taxon>
        <taxon>Pentapetalae</taxon>
        <taxon>rosids</taxon>
        <taxon>fabids</taxon>
        <taxon>Fabales</taxon>
        <taxon>Fabaceae</taxon>
        <taxon>Papilionoideae</taxon>
        <taxon>50 kb inversion clade</taxon>
        <taxon>NPAAA clade</taxon>
        <taxon>indigoferoid/millettioid clade</taxon>
        <taxon>Phaseoleae</taxon>
        <taxon>Mucuna</taxon>
    </lineage>
</organism>
<dbReference type="Pfam" id="PF00078">
    <property type="entry name" value="RVT_1"/>
    <property type="match status" value="1"/>
</dbReference>
<protein>
    <submittedName>
        <fullName evidence="2">Retrovirus-related Pol polyprotein from transposon 17.6</fullName>
    </submittedName>
</protein>
<name>A0A371HKK0_MUCPR</name>
<sequence>MTFKTKFGLYEWLVMPFGLTNTPSTFIRLMNHVLRSLIGKCVVNIGKCVVVYFHDILVYSTCLDDHLLLVKSVLEILRKKTLFPNLGKCVFCSHEVTFLNFVVGSHGVKVDEEKMANTYNHVGSKKLPCVCKFYKRFVKDFNTIAAPLNEIMKKNLDLNWRRAKREVSKLSRKGSLKLQFLLCLIFQNLLSWIVCSCDGLETCQHYLVPKKFVIHSDHEALKNLRGKGCLGLDYIKELYDKDLYFSEPFDMFIHSAFHDFLRHDGFLFKGKKQYVLMSSTWQLLMNKVHKDGLMGHFGELKTFKILNDDFY</sequence>
<proteinExistence type="predicted"/>
<dbReference type="InterPro" id="IPR043128">
    <property type="entry name" value="Rev_trsase/Diguanyl_cyclase"/>
</dbReference>
<dbReference type="OrthoDB" id="415724at2759"/>
<keyword evidence="3" id="KW-1185">Reference proteome</keyword>
<evidence type="ECO:0000313" key="3">
    <source>
        <dbReference type="Proteomes" id="UP000257109"/>
    </source>
</evidence>
<dbReference type="Gene3D" id="3.30.70.270">
    <property type="match status" value="2"/>
</dbReference>
<dbReference type="EMBL" id="QJKJ01002330">
    <property type="protein sequence ID" value="RDY03323.1"/>
    <property type="molecule type" value="Genomic_DNA"/>
</dbReference>
<evidence type="ECO:0000313" key="2">
    <source>
        <dbReference type="EMBL" id="RDY03323.1"/>
    </source>
</evidence>